<dbReference type="Proteomes" id="UP000701801">
    <property type="component" value="Unassembled WGS sequence"/>
</dbReference>
<dbReference type="EMBL" id="CAJVRM010000128">
    <property type="protein sequence ID" value="CAG8975178.1"/>
    <property type="molecule type" value="Genomic_DNA"/>
</dbReference>
<comment type="caution">
    <text evidence="1">The sequence shown here is derived from an EMBL/GenBank/DDBJ whole genome shotgun (WGS) entry which is preliminary data.</text>
</comment>
<proteinExistence type="predicted"/>
<dbReference type="AlphaFoldDB" id="A0A9N9PU55"/>
<reference evidence="1" key="1">
    <citation type="submission" date="2021-07" db="EMBL/GenBank/DDBJ databases">
        <authorList>
            <person name="Durling M."/>
        </authorList>
    </citation>
    <scope>NUCLEOTIDE SEQUENCE</scope>
</reference>
<sequence length="171" mass="19467">MSTSNSSSVPSEYSKQEIRAVIIHSIFDEQTDFRPTPENVNSWASRMKNIKKHKNDSRSGMDYDTMFEAIEKGTSEYWFTAFGEDDIQRRILFIEILSEDWHGLKASKRLPKNEAIYTKSMGALHNCFEAVRAYKTKLSADDLGELLTLAKDSSIAKIIETSQEAEEAEEA</sequence>
<evidence type="ECO:0000313" key="1">
    <source>
        <dbReference type="EMBL" id="CAG8975178.1"/>
    </source>
</evidence>
<name>A0A9N9PU55_9HELO</name>
<organism evidence="1 2">
    <name type="scientific">Hymenoscyphus albidus</name>
    <dbReference type="NCBI Taxonomy" id="595503"/>
    <lineage>
        <taxon>Eukaryota</taxon>
        <taxon>Fungi</taxon>
        <taxon>Dikarya</taxon>
        <taxon>Ascomycota</taxon>
        <taxon>Pezizomycotina</taxon>
        <taxon>Leotiomycetes</taxon>
        <taxon>Helotiales</taxon>
        <taxon>Helotiaceae</taxon>
        <taxon>Hymenoscyphus</taxon>
    </lineage>
</organism>
<accession>A0A9N9PU55</accession>
<keyword evidence="2" id="KW-1185">Reference proteome</keyword>
<protein>
    <submittedName>
        <fullName evidence="1">Uncharacterized protein</fullName>
    </submittedName>
</protein>
<gene>
    <name evidence="1" type="ORF">HYALB_00004239</name>
</gene>
<evidence type="ECO:0000313" key="2">
    <source>
        <dbReference type="Proteomes" id="UP000701801"/>
    </source>
</evidence>